<dbReference type="CDD" id="cd00693">
    <property type="entry name" value="secretory_peroxidase"/>
    <property type="match status" value="1"/>
</dbReference>
<keyword evidence="8" id="KW-0964">Secreted</keyword>
<reference evidence="11" key="1">
    <citation type="submission" date="2024-02" db="EMBL/GenBank/DDBJ databases">
        <authorList>
            <consortium name="ELIXIR-Norway"/>
            <consortium name="Elixir Norway"/>
        </authorList>
    </citation>
    <scope>NUCLEOTIDE SEQUENCE</scope>
</reference>
<dbReference type="PROSITE" id="PS00435">
    <property type="entry name" value="PEROXIDASE_1"/>
    <property type="match status" value="1"/>
</dbReference>
<proteinExistence type="inferred from homology"/>
<dbReference type="Gene3D" id="1.10.520.10">
    <property type="match status" value="1"/>
</dbReference>
<feature type="transmembrane region" description="Helical" evidence="9">
    <location>
        <begin position="12"/>
        <end position="30"/>
    </location>
</feature>
<keyword evidence="5 8" id="KW-0479">Metal-binding</keyword>
<evidence type="ECO:0000256" key="1">
    <source>
        <dbReference type="ARBA" id="ARBA00000189"/>
    </source>
</evidence>
<dbReference type="PROSITE" id="PS50873">
    <property type="entry name" value="PEROXIDASE_4"/>
    <property type="match status" value="1"/>
</dbReference>
<dbReference type="InterPro" id="IPR000823">
    <property type="entry name" value="Peroxidase_pln"/>
</dbReference>
<dbReference type="InterPro" id="IPR019793">
    <property type="entry name" value="Peroxidases_heam-ligand_BS"/>
</dbReference>
<dbReference type="PANTHER" id="PTHR31517">
    <property type="match status" value="1"/>
</dbReference>
<keyword evidence="4 8" id="KW-0349">Heme</keyword>
<keyword evidence="8" id="KW-0376">Hydrogen peroxide</keyword>
<comment type="function">
    <text evidence="8">Removal of H(2)O(2), oxidation of toxic reductants, biosynthesis and degradation of lignin, suberization, auxin catabolism, response to environmental stresses such as wounding, pathogen attack and oxidative stress.</text>
</comment>
<keyword evidence="8" id="KW-0560">Oxidoreductase</keyword>
<dbReference type="Pfam" id="PF00141">
    <property type="entry name" value="peroxidase"/>
    <property type="match status" value="1"/>
</dbReference>
<organism evidence="11 12">
    <name type="scientific">Sphagnum jensenii</name>
    <dbReference type="NCBI Taxonomy" id="128206"/>
    <lineage>
        <taxon>Eukaryota</taxon>
        <taxon>Viridiplantae</taxon>
        <taxon>Streptophyta</taxon>
        <taxon>Embryophyta</taxon>
        <taxon>Bryophyta</taxon>
        <taxon>Sphagnophytina</taxon>
        <taxon>Sphagnopsida</taxon>
        <taxon>Sphagnales</taxon>
        <taxon>Sphagnaceae</taxon>
        <taxon>Sphagnum</taxon>
    </lineage>
</organism>
<comment type="subcellular location">
    <subcellularLocation>
        <location evidence="8">Secreted</location>
    </subcellularLocation>
</comment>
<dbReference type="PRINTS" id="PR00458">
    <property type="entry name" value="PEROXIDASE"/>
</dbReference>
<dbReference type="InterPro" id="IPR010255">
    <property type="entry name" value="Haem_peroxidase_sf"/>
</dbReference>
<keyword evidence="3 8" id="KW-0575">Peroxidase</keyword>
<feature type="domain" description="Plant heme peroxidase family profile" evidence="10">
    <location>
        <begin position="24"/>
        <end position="328"/>
    </location>
</feature>
<keyword evidence="8" id="KW-0106">Calcium</keyword>
<dbReference type="Proteomes" id="UP001497444">
    <property type="component" value="Chromosome 18"/>
</dbReference>
<sequence>MKETASFCKSYLLWIFSLSAILYAYSVGFYNGNNSCPGAEAIVNEVVTKAVKANPSIAAALLRMVYHDCFVRGCDASILLDPSLSNPEPEKTALINLSIRGYEVIDTAKAALERSCPGIVSCADIIALAARDAVGLSGGMAFDMPTGRLDGMISSVQDASDNLPGTTLSAKEMTQQFAQHGLTQDEMVTLAGAHTIGQAHCDQFTNRLYNFPGSPTGIDPTFHPTYAEHLKSICAVETDSDILVPLDPLSPNVFDNNYFMNGVLGMVLFSSDISLFYDVQTQAMSHLNAQYEELWETKFAKALVHLASLQLIEPGEPGEIRTNCRSRNHEL</sequence>
<evidence type="ECO:0000313" key="12">
    <source>
        <dbReference type="Proteomes" id="UP001497444"/>
    </source>
</evidence>
<accession>A0ABP0WHV8</accession>
<dbReference type="PRINTS" id="PR00461">
    <property type="entry name" value="PLPEROXIDASE"/>
</dbReference>
<evidence type="ECO:0000259" key="10">
    <source>
        <dbReference type="PROSITE" id="PS50873"/>
    </source>
</evidence>
<keyword evidence="9" id="KW-1133">Transmembrane helix</keyword>
<evidence type="ECO:0000256" key="4">
    <source>
        <dbReference type="ARBA" id="ARBA00022617"/>
    </source>
</evidence>
<comment type="cofactor">
    <cofactor evidence="8">
        <name>heme b</name>
        <dbReference type="ChEBI" id="CHEBI:60344"/>
    </cofactor>
    <text evidence="8">Binds 1 heme b (iron(II)-protoporphyrin IX) group per subunit.</text>
</comment>
<evidence type="ECO:0000256" key="2">
    <source>
        <dbReference type="ARBA" id="ARBA00006873"/>
    </source>
</evidence>
<comment type="similarity">
    <text evidence="2">Belongs to the peroxidase family. Ascorbate peroxidase subfamily.</text>
</comment>
<keyword evidence="6 8" id="KW-0408">Iron</keyword>
<keyword evidence="9" id="KW-0812">Transmembrane</keyword>
<dbReference type="EMBL" id="OZ020113">
    <property type="protein sequence ID" value="CAK9266468.1"/>
    <property type="molecule type" value="Genomic_DNA"/>
</dbReference>
<comment type="similarity">
    <text evidence="8">Belongs to the peroxidase family. Classical plant (class III) peroxidase subfamily.</text>
</comment>
<comment type="catalytic activity">
    <reaction evidence="1 8">
        <text>2 a phenolic donor + H2O2 = 2 a phenolic radical donor + 2 H2O</text>
        <dbReference type="Rhea" id="RHEA:56136"/>
        <dbReference type="ChEBI" id="CHEBI:15377"/>
        <dbReference type="ChEBI" id="CHEBI:16240"/>
        <dbReference type="ChEBI" id="CHEBI:139520"/>
        <dbReference type="ChEBI" id="CHEBI:139521"/>
        <dbReference type="EC" id="1.11.1.7"/>
    </reaction>
</comment>
<dbReference type="SUPFAM" id="SSF48113">
    <property type="entry name" value="Heme-dependent peroxidases"/>
    <property type="match status" value="1"/>
</dbReference>
<keyword evidence="9" id="KW-0472">Membrane</keyword>
<dbReference type="PANTHER" id="PTHR31517:SF84">
    <property type="entry name" value="PEROXIDASE"/>
    <property type="match status" value="1"/>
</dbReference>
<evidence type="ECO:0000256" key="8">
    <source>
        <dbReference type="RuleBase" id="RU362060"/>
    </source>
</evidence>
<name>A0ABP0WHV8_9BRYO</name>
<evidence type="ECO:0000256" key="5">
    <source>
        <dbReference type="ARBA" id="ARBA00022723"/>
    </source>
</evidence>
<keyword evidence="12" id="KW-1185">Reference proteome</keyword>
<evidence type="ECO:0000256" key="3">
    <source>
        <dbReference type="ARBA" id="ARBA00022559"/>
    </source>
</evidence>
<evidence type="ECO:0000313" key="11">
    <source>
        <dbReference type="EMBL" id="CAK9266468.1"/>
    </source>
</evidence>
<evidence type="ECO:0000256" key="6">
    <source>
        <dbReference type="ARBA" id="ARBA00023004"/>
    </source>
</evidence>
<protein>
    <recommendedName>
        <fullName evidence="8">Peroxidase</fullName>
        <ecNumber evidence="8">1.11.1.7</ecNumber>
    </recommendedName>
</protein>
<keyword evidence="7" id="KW-1015">Disulfide bond</keyword>
<dbReference type="InterPro" id="IPR002016">
    <property type="entry name" value="Haem_peroxidase"/>
</dbReference>
<dbReference type="Gene3D" id="1.10.420.10">
    <property type="entry name" value="Peroxidase, domain 2"/>
    <property type="match status" value="1"/>
</dbReference>
<evidence type="ECO:0000256" key="9">
    <source>
        <dbReference type="SAM" id="Phobius"/>
    </source>
</evidence>
<evidence type="ECO:0000256" key="7">
    <source>
        <dbReference type="ARBA" id="ARBA00023157"/>
    </source>
</evidence>
<dbReference type="InterPro" id="IPR033905">
    <property type="entry name" value="Secretory_peroxidase"/>
</dbReference>
<comment type="cofactor">
    <cofactor evidence="8">
        <name>Ca(2+)</name>
        <dbReference type="ChEBI" id="CHEBI:29108"/>
    </cofactor>
    <text evidence="8">Binds 2 calcium ions per subunit.</text>
</comment>
<dbReference type="EC" id="1.11.1.7" evidence="8"/>
<gene>
    <name evidence="11" type="ORF">CSSPJE1EN1_LOCUS11946</name>
</gene>